<gene>
    <name evidence="1" type="ORF">Tco_0858915</name>
</gene>
<sequence length="140" mass="16198">MIMILKTDIMDPVMQCTTLPSHSESLKRFLFHFSRRSTRFYRLSHSEIVDIEKVAVRSSLRLPNNKCALIELYGGGGNPFQLKSDSLPHAHAQITKTYYKHQDSRIKKAQELKTKTSAYSDIKDNSSEIKLHWRLLASFQ</sequence>
<reference evidence="1" key="2">
    <citation type="submission" date="2022-01" db="EMBL/GenBank/DDBJ databases">
        <authorList>
            <person name="Yamashiro T."/>
            <person name="Shiraishi A."/>
            <person name="Satake H."/>
            <person name="Nakayama K."/>
        </authorList>
    </citation>
    <scope>NUCLEOTIDE SEQUENCE</scope>
</reference>
<comment type="caution">
    <text evidence="1">The sequence shown here is derived from an EMBL/GenBank/DDBJ whole genome shotgun (WGS) entry which is preliminary data.</text>
</comment>
<protein>
    <submittedName>
        <fullName evidence="1">Uncharacterized protein</fullName>
    </submittedName>
</protein>
<keyword evidence="2" id="KW-1185">Reference proteome</keyword>
<reference evidence="1" key="1">
    <citation type="journal article" date="2022" name="Int. J. Mol. Sci.">
        <title>Draft Genome of Tanacetum Coccineum: Genomic Comparison of Closely Related Tanacetum-Family Plants.</title>
        <authorList>
            <person name="Yamashiro T."/>
            <person name="Shiraishi A."/>
            <person name="Nakayama K."/>
            <person name="Satake H."/>
        </authorList>
    </citation>
    <scope>NUCLEOTIDE SEQUENCE</scope>
</reference>
<accession>A0ABQ5BBI5</accession>
<evidence type="ECO:0000313" key="1">
    <source>
        <dbReference type="EMBL" id="GJT11873.1"/>
    </source>
</evidence>
<proteinExistence type="predicted"/>
<dbReference type="EMBL" id="BQNB010013102">
    <property type="protein sequence ID" value="GJT11873.1"/>
    <property type="molecule type" value="Genomic_DNA"/>
</dbReference>
<dbReference type="Proteomes" id="UP001151760">
    <property type="component" value="Unassembled WGS sequence"/>
</dbReference>
<organism evidence="1 2">
    <name type="scientific">Tanacetum coccineum</name>
    <dbReference type="NCBI Taxonomy" id="301880"/>
    <lineage>
        <taxon>Eukaryota</taxon>
        <taxon>Viridiplantae</taxon>
        <taxon>Streptophyta</taxon>
        <taxon>Embryophyta</taxon>
        <taxon>Tracheophyta</taxon>
        <taxon>Spermatophyta</taxon>
        <taxon>Magnoliopsida</taxon>
        <taxon>eudicotyledons</taxon>
        <taxon>Gunneridae</taxon>
        <taxon>Pentapetalae</taxon>
        <taxon>asterids</taxon>
        <taxon>campanulids</taxon>
        <taxon>Asterales</taxon>
        <taxon>Asteraceae</taxon>
        <taxon>Asteroideae</taxon>
        <taxon>Anthemideae</taxon>
        <taxon>Anthemidinae</taxon>
        <taxon>Tanacetum</taxon>
    </lineage>
</organism>
<evidence type="ECO:0000313" key="2">
    <source>
        <dbReference type="Proteomes" id="UP001151760"/>
    </source>
</evidence>
<name>A0ABQ5BBI5_9ASTR</name>